<dbReference type="AlphaFoldDB" id="A0A9P4IV38"/>
<accession>A0A9P4IV38</accession>
<sequence>MEISKSQRQTTRHSLWDCVGDAEHQVLVSLCPRDLVQLCLVSKKSRASTEPYLYSNISCTWSVKQPCSMLALVQTLLRRPDLAEHVRSVSLLGDDLNKVRSLRDVPEIATAGLDLGLMRKTIEVSKIELANDWTDQLNAGTIDPYVALLLSQLHRLRTLTLERNFVEDTRFFGGVFSSLLPGHENVQLSTFKDLRVISHNMTLYSRSKIITDLLPYFYLPALEQLSLSVVNPAVFEWPAAPPDATLLTSLSLRGIREVHLGRLLSATPNLRQLWWKWYYDEDFENPSNQPIVDLDLIVAALIPIRHSLQDLAIEAQTEVEYLEMPWLKMQGTMKGLIDFNLTRLEVPLAFLATFRPANGVRFQDVVPTHVRTVIITDDLWPHSAFFREQGNIELIEQNEWDDESLFEALKDWIDTWQQSYRHLSNISVPLETLGPDLDREGIPVIADQLRDLCRQYRVAVDIQ</sequence>
<evidence type="ECO:0000313" key="2">
    <source>
        <dbReference type="Proteomes" id="UP000799439"/>
    </source>
</evidence>
<name>A0A9P4IV38_9PEZI</name>
<reference evidence="1" key="1">
    <citation type="journal article" date="2020" name="Stud. Mycol.">
        <title>101 Dothideomycetes genomes: a test case for predicting lifestyles and emergence of pathogens.</title>
        <authorList>
            <person name="Haridas S."/>
            <person name="Albert R."/>
            <person name="Binder M."/>
            <person name="Bloem J."/>
            <person name="Labutti K."/>
            <person name="Salamov A."/>
            <person name="Andreopoulos B."/>
            <person name="Baker S."/>
            <person name="Barry K."/>
            <person name="Bills G."/>
            <person name="Bluhm B."/>
            <person name="Cannon C."/>
            <person name="Castanera R."/>
            <person name="Culley D."/>
            <person name="Daum C."/>
            <person name="Ezra D."/>
            <person name="Gonzalez J."/>
            <person name="Henrissat B."/>
            <person name="Kuo A."/>
            <person name="Liang C."/>
            <person name="Lipzen A."/>
            <person name="Lutzoni F."/>
            <person name="Magnuson J."/>
            <person name="Mondo S."/>
            <person name="Nolan M."/>
            <person name="Ohm R."/>
            <person name="Pangilinan J."/>
            <person name="Park H.-J."/>
            <person name="Ramirez L."/>
            <person name="Alfaro M."/>
            <person name="Sun H."/>
            <person name="Tritt A."/>
            <person name="Yoshinaga Y."/>
            <person name="Zwiers L.-H."/>
            <person name="Turgeon B."/>
            <person name="Goodwin S."/>
            <person name="Spatafora J."/>
            <person name="Crous P."/>
            <person name="Grigoriev I."/>
        </authorList>
    </citation>
    <scope>NUCLEOTIDE SEQUENCE</scope>
    <source>
        <strain evidence="1">CBS 260.36</strain>
    </source>
</reference>
<comment type="caution">
    <text evidence="1">The sequence shown here is derived from an EMBL/GenBank/DDBJ whole genome shotgun (WGS) entry which is preliminary data.</text>
</comment>
<organism evidence="1 2">
    <name type="scientific">Myriangium duriaei CBS 260.36</name>
    <dbReference type="NCBI Taxonomy" id="1168546"/>
    <lineage>
        <taxon>Eukaryota</taxon>
        <taxon>Fungi</taxon>
        <taxon>Dikarya</taxon>
        <taxon>Ascomycota</taxon>
        <taxon>Pezizomycotina</taxon>
        <taxon>Dothideomycetes</taxon>
        <taxon>Dothideomycetidae</taxon>
        <taxon>Myriangiales</taxon>
        <taxon>Myriangiaceae</taxon>
        <taxon>Myriangium</taxon>
    </lineage>
</organism>
<gene>
    <name evidence="1" type="ORF">K461DRAFT_44763</name>
</gene>
<evidence type="ECO:0000313" key="1">
    <source>
        <dbReference type="EMBL" id="KAF2149319.1"/>
    </source>
</evidence>
<dbReference type="OrthoDB" id="3946728at2759"/>
<evidence type="ECO:0008006" key="3">
    <source>
        <dbReference type="Google" id="ProtNLM"/>
    </source>
</evidence>
<keyword evidence="2" id="KW-1185">Reference proteome</keyword>
<dbReference type="EMBL" id="ML996091">
    <property type="protein sequence ID" value="KAF2149319.1"/>
    <property type="molecule type" value="Genomic_DNA"/>
</dbReference>
<proteinExistence type="predicted"/>
<dbReference type="Proteomes" id="UP000799439">
    <property type="component" value="Unassembled WGS sequence"/>
</dbReference>
<protein>
    <recommendedName>
        <fullName evidence="3">F-box domain-containing protein</fullName>
    </recommendedName>
</protein>